<protein>
    <submittedName>
        <fullName evidence="2">Uncharacterized protein</fullName>
    </submittedName>
</protein>
<organism evidence="2 3">
    <name type="scientific">Lupinus luteus</name>
    <name type="common">European yellow lupine</name>
    <dbReference type="NCBI Taxonomy" id="3873"/>
    <lineage>
        <taxon>Eukaryota</taxon>
        <taxon>Viridiplantae</taxon>
        <taxon>Streptophyta</taxon>
        <taxon>Embryophyta</taxon>
        <taxon>Tracheophyta</taxon>
        <taxon>Spermatophyta</taxon>
        <taxon>Magnoliopsida</taxon>
        <taxon>eudicotyledons</taxon>
        <taxon>Gunneridae</taxon>
        <taxon>Pentapetalae</taxon>
        <taxon>rosids</taxon>
        <taxon>fabids</taxon>
        <taxon>Fabales</taxon>
        <taxon>Fabaceae</taxon>
        <taxon>Papilionoideae</taxon>
        <taxon>50 kb inversion clade</taxon>
        <taxon>genistoids sensu lato</taxon>
        <taxon>core genistoids</taxon>
        <taxon>Genisteae</taxon>
        <taxon>Lupinus</taxon>
    </lineage>
</organism>
<sequence length="124" mass="13560">MSEDGEWTLEGDRCTYNGPCYLELELTSSGSTMRLLSHHTTLEASFDLPGRRPTPMVSYSQTLGPPSPVDSANEEMEDYESEDDHCVELVDILDSIEVIHLLSDSEEEEDPSEGSSSVNAGGSD</sequence>
<dbReference type="Proteomes" id="UP001497480">
    <property type="component" value="Unassembled WGS sequence"/>
</dbReference>
<dbReference type="EMBL" id="CAXHTB010000023">
    <property type="protein sequence ID" value="CAL0331266.1"/>
    <property type="molecule type" value="Genomic_DNA"/>
</dbReference>
<evidence type="ECO:0000313" key="3">
    <source>
        <dbReference type="Proteomes" id="UP001497480"/>
    </source>
</evidence>
<keyword evidence="3" id="KW-1185">Reference proteome</keyword>
<reference evidence="2 3" key="1">
    <citation type="submission" date="2024-03" db="EMBL/GenBank/DDBJ databases">
        <authorList>
            <person name="Martinez-Hernandez J."/>
        </authorList>
    </citation>
    <scope>NUCLEOTIDE SEQUENCE [LARGE SCALE GENOMIC DNA]</scope>
</reference>
<evidence type="ECO:0000313" key="2">
    <source>
        <dbReference type="EMBL" id="CAL0331266.1"/>
    </source>
</evidence>
<name>A0AAV1YB90_LUPLU</name>
<feature type="region of interest" description="Disordered" evidence="1">
    <location>
        <begin position="45"/>
        <end position="83"/>
    </location>
</feature>
<proteinExistence type="predicted"/>
<accession>A0AAV1YB90</accession>
<evidence type="ECO:0000256" key="1">
    <source>
        <dbReference type="SAM" id="MobiDB-lite"/>
    </source>
</evidence>
<comment type="caution">
    <text evidence="2">The sequence shown here is derived from an EMBL/GenBank/DDBJ whole genome shotgun (WGS) entry which is preliminary data.</text>
</comment>
<feature type="compositionally biased region" description="Acidic residues" evidence="1">
    <location>
        <begin position="72"/>
        <end position="83"/>
    </location>
</feature>
<feature type="region of interest" description="Disordered" evidence="1">
    <location>
        <begin position="102"/>
        <end position="124"/>
    </location>
</feature>
<dbReference type="AlphaFoldDB" id="A0AAV1YB90"/>
<gene>
    <name evidence="2" type="ORF">LLUT_LOCUS32326</name>
</gene>